<dbReference type="EMBL" id="JAJCIS010000014">
    <property type="protein sequence ID" value="MCB7388711.1"/>
    <property type="molecule type" value="Genomic_DNA"/>
</dbReference>
<keyword evidence="3" id="KW-1185">Reference proteome</keyword>
<dbReference type="GO" id="GO:0003677">
    <property type="term" value="F:DNA binding"/>
    <property type="evidence" value="ECO:0007669"/>
    <property type="project" value="UniProtKB-KW"/>
</dbReference>
<accession>A0ABS8DJT9</accession>
<dbReference type="Proteomes" id="UP001299546">
    <property type="component" value="Unassembled WGS sequence"/>
</dbReference>
<dbReference type="SMART" id="SM00850">
    <property type="entry name" value="LytTR"/>
    <property type="match status" value="1"/>
</dbReference>
<evidence type="ECO:0000313" key="2">
    <source>
        <dbReference type="EMBL" id="MCB7388711.1"/>
    </source>
</evidence>
<dbReference type="InterPro" id="IPR011006">
    <property type="entry name" value="CheY-like_superfamily"/>
</dbReference>
<dbReference type="Gene3D" id="3.40.50.2300">
    <property type="match status" value="1"/>
</dbReference>
<reference evidence="2 3" key="1">
    <citation type="submission" date="2021-10" db="EMBL/GenBank/DDBJ databases">
        <title>Collection of gut derived symbiotic bacterial strains cultured from healthy donors.</title>
        <authorList>
            <person name="Lin H."/>
            <person name="Littmann E."/>
            <person name="Kohout C."/>
            <person name="Pamer E.G."/>
        </authorList>
    </citation>
    <scope>NUCLEOTIDE SEQUENCE [LARGE SCALE GENOMIC DNA]</scope>
    <source>
        <strain evidence="2 3">DFI.1.165</strain>
    </source>
</reference>
<dbReference type="Gene3D" id="2.40.50.1020">
    <property type="entry name" value="LytTr DNA-binding domain"/>
    <property type="match status" value="1"/>
</dbReference>
<dbReference type="Pfam" id="PF04397">
    <property type="entry name" value="LytTR"/>
    <property type="match status" value="1"/>
</dbReference>
<dbReference type="PANTHER" id="PTHR37299">
    <property type="entry name" value="TRANSCRIPTIONAL REGULATOR-RELATED"/>
    <property type="match status" value="1"/>
</dbReference>
<dbReference type="PROSITE" id="PS50930">
    <property type="entry name" value="HTH_LYTTR"/>
    <property type="match status" value="1"/>
</dbReference>
<keyword evidence="2" id="KW-0238">DNA-binding</keyword>
<evidence type="ECO:0000259" key="1">
    <source>
        <dbReference type="PROSITE" id="PS50930"/>
    </source>
</evidence>
<dbReference type="SUPFAM" id="SSF52172">
    <property type="entry name" value="CheY-like"/>
    <property type="match status" value="1"/>
</dbReference>
<feature type="domain" description="HTH LytTR-type" evidence="1">
    <location>
        <begin position="133"/>
        <end position="233"/>
    </location>
</feature>
<evidence type="ECO:0000313" key="3">
    <source>
        <dbReference type="Proteomes" id="UP001299546"/>
    </source>
</evidence>
<dbReference type="RefSeq" id="WP_199882800.1">
    <property type="nucleotide sequence ID" value="NZ_JAJCIQ010000014.1"/>
</dbReference>
<dbReference type="InterPro" id="IPR007492">
    <property type="entry name" value="LytTR_DNA-bd_dom"/>
</dbReference>
<dbReference type="PANTHER" id="PTHR37299:SF1">
    <property type="entry name" value="STAGE 0 SPORULATION PROTEIN A HOMOLOG"/>
    <property type="match status" value="1"/>
</dbReference>
<dbReference type="InterPro" id="IPR046947">
    <property type="entry name" value="LytR-like"/>
</dbReference>
<proteinExistence type="predicted"/>
<comment type="caution">
    <text evidence="2">The sequence shown here is derived from an EMBL/GenBank/DDBJ whole genome shotgun (WGS) entry which is preliminary data.</text>
</comment>
<organism evidence="2 3">
    <name type="scientific">Bariatricus massiliensis</name>
    <dbReference type="NCBI Taxonomy" id="1745713"/>
    <lineage>
        <taxon>Bacteria</taxon>
        <taxon>Bacillati</taxon>
        <taxon>Bacillota</taxon>
        <taxon>Clostridia</taxon>
        <taxon>Lachnospirales</taxon>
        <taxon>Lachnospiraceae</taxon>
        <taxon>Bariatricus</taxon>
    </lineage>
</organism>
<protein>
    <submittedName>
        <fullName evidence="2">LytTR family DNA-binding domain-containing protein</fullName>
    </submittedName>
</protein>
<gene>
    <name evidence="2" type="ORF">LIZ65_15590</name>
</gene>
<name>A0ABS8DJT9_9FIRM</name>
<sequence>MNIIFCKKDVARDRHLPMLQAFVKKNNYQTDIRVFGDAEDMLFKISDIEYSIDLLLLDVSFPNITGFEVVNRMKKNGFRGEAIFLTDIPDQWDRAFDVQAFHYVLESNCTKERFEDIVGRAILESEKKQQDTIVFTCAGERVIVPVRDISYFMVTDRWVTVHYGHNQSFEFFSRMGKIEQHLTGRGFVRIHRSCIVSVRYIAAVRYNQVILQDGTVLALARGKFATVKELFERYEGLGEVL</sequence>